<accession>A0A5B7CLS4</accession>
<evidence type="ECO:0000313" key="2">
    <source>
        <dbReference type="Proteomes" id="UP000324222"/>
    </source>
</evidence>
<protein>
    <submittedName>
        <fullName evidence="1">Uncharacterized protein</fullName>
    </submittedName>
</protein>
<reference evidence="1 2" key="1">
    <citation type="submission" date="2019-05" db="EMBL/GenBank/DDBJ databases">
        <title>Another draft genome of Portunus trituberculatus and its Hox gene families provides insights of decapod evolution.</title>
        <authorList>
            <person name="Jeong J.-H."/>
            <person name="Song I."/>
            <person name="Kim S."/>
            <person name="Choi T."/>
            <person name="Kim D."/>
            <person name="Ryu S."/>
            <person name="Kim W."/>
        </authorList>
    </citation>
    <scope>NUCLEOTIDE SEQUENCE [LARGE SCALE GENOMIC DNA]</scope>
    <source>
        <tissue evidence="1">Muscle</tissue>
    </source>
</reference>
<gene>
    <name evidence="1" type="ORF">E2C01_002827</name>
</gene>
<organism evidence="1 2">
    <name type="scientific">Portunus trituberculatus</name>
    <name type="common">Swimming crab</name>
    <name type="synonym">Neptunus trituberculatus</name>
    <dbReference type="NCBI Taxonomy" id="210409"/>
    <lineage>
        <taxon>Eukaryota</taxon>
        <taxon>Metazoa</taxon>
        <taxon>Ecdysozoa</taxon>
        <taxon>Arthropoda</taxon>
        <taxon>Crustacea</taxon>
        <taxon>Multicrustacea</taxon>
        <taxon>Malacostraca</taxon>
        <taxon>Eumalacostraca</taxon>
        <taxon>Eucarida</taxon>
        <taxon>Decapoda</taxon>
        <taxon>Pleocyemata</taxon>
        <taxon>Brachyura</taxon>
        <taxon>Eubrachyura</taxon>
        <taxon>Portunoidea</taxon>
        <taxon>Portunidae</taxon>
        <taxon>Portuninae</taxon>
        <taxon>Portunus</taxon>
    </lineage>
</organism>
<name>A0A5B7CLS4_PORTR</name>
<comment type="caution">
    <text evidence="1">The sequence shown here is derived from an EMBL/GenBank/DDBJ whole genome shotgun (WGS) entry which is preliminary data.</text>
</comment>
<evidence type="ECO:0000313" key="1">
    <source>
        <dbReference type="EMBL" id="MPC10195.1"/>
    </source>
</evidence>
<keyword evidence="2" id="KW-1185">Reference proteome</keyword>
<dbReference type="AlphaFoldDB" id="A0A5B7CLS4"/>
<dbReference type="Proteomes" id="UP000324222">
    <property type="component" value="Unassembled WGS sequence"/>
</dbReference>
<dbReference type="EMBL" id="VSRR010000105">
    <property type="protein sequence ID" value="MPC10195.1"/>
    <property type="molecule type" value="Genomic_DNA"/>
</dbReference>
<sequence>MVSRLNIEMSHSTEEVKDLFIYVFVYMLIGD</sequence>
<proteinExistence type="predicted"/>